<dbReference type="Proteomes" id="UP000599312">
    <property type="component" value="Unassembled WGS sequence"/>
</dbReference>
<accession>A0A931BQE5</accession>
<proteinExistence type="predicted"/>
<dbReference type="RefSeq" id="WP_196273542.1">
    <property type="nucleotide sequence ID" value="NZ_JADQDO010000016.1"/>
</dbReference>
<organism evidence="2 3">
    <name type="scientific">Microvirga alba</name>
    <dbReference type="NCBI Taxonomy" id="2791025"/>
    <lineage>
        <taxon>Bacteria</taxon>
        <taxon>Pseudomonadati</taxon>
        <taxon>Pseudomonadota</taxon>
        <taxon>Alphaproteobacteria</taxon>
        <taxon>Hyphomicrobiales</taxon>
        <taxon>Methylobacteriaceae</taxon>
        <taxon>Microvirga</taxon>
    </lineage>
</organism>
<feature type="compositionally biased region" description="Low complexity" evidence="1">
    <location>
        <begin position="84"/>
        <end position="95"/>
    </location>
</feature>
<comment type="caution">
    <text evidence="2">The sequence shown here is derived from an EMBL/GenBank/DDBJ whole genome shotgun (WGS) entry which is preliminary data.</text>
</comment>
<dbReference type="AlphaFoldDB" id="A0A931BQE5"/>
<evidence type="ECO:0000313" key="2">
    <source>
        <dbReference type="EMBL" id="MBF9235546.1"/>
    </source>
</evidence>
<reference evidence="2" key="1">
    <citation type="submission" date="2020-11" db="EMBL/GenBank/DDBJ databases">
        <authorList>
            <person name="Kim M.K."/>
        </authorList>
    </citation>
    <scope>NUCLEOTIDE SEQUENCE</scope>
    <source>
        <strain evidence="2">BT350</strain>
    </source>
</reference>
<keyword evidence="3" id="KW-1185">Reference proteome</keyword>
<name>A0A931BQE5_9HYPH</name>
<evidence type="ECO:0000256" key="1">
    <source>
        <dbReference type="SAM" id="MobiDB-lite"/>
    </source>
</evidence>
<protein>
    <submittedName>
        <fullName evidence="2">Uncharacterized protein</fullName>
    </submittedName>
</protein>
<evidence type="ECO:0000313" key="3">
    <source>
        <dbReference type="Proteomes" id="UP000599312"/>
    </source>
</evidence>
<sequence>MARKLYDLAVKTGEYTDGSGAKKGRWQNVGAVMQNDDGGKFIMLAKWFNPAGVPDLSGKGAGSESILLSMFEPKGANDNGGGQQSSATRQAAQRPAPAPADDDIPF</sequence>
<dbReference type="EMBL" id="JADQDO010000016">
    <property type="protein sequence ID" value="MBF9235546.1"/>
    <property type="molecule type" value="Genomic_DNA"/>
</dbReference>
<gene>
    <name evidence="2" type="ORF">I2H38_19475</name>
</gene>
<feature type="region of interest" description="Disordered" evidence="1">
    <location>
        <begin position="71"/>
        <end position="106"/>
    </location>
</feature>